<dbReference type="SUPFAM" id="SSF51690">
    <property type="entry name" value="Nicotinate/Quinolinate PRTase C-terminal domain-like"/>
    <property type="match status" value="1"/>
</dbReference>
<dbReference type="GO" id="GO:0034213">
    <property type="term" value="P:quinolinate catabolic process"/>
    <property type="evidence" value="ECO:0007669"/>
    <property type="project" value="TreeGrafter"/>
</dbReference>
<sequence>MAGGIAAAVAAARAADPELPLEVECRDPDEVEQAIGAGAGRILLDNMTVAQLSEVVAQVAGRAELEASGGVTLETVADVAASGVQFVSVGAITHSAAALDLSLTVELTR</sequence>
<feature type="domain" description="Quinolinate phosphoribosyl transferase C-terminal" evidence="3">
    <location>
        <begin position="2"/>
        <end position="103"/>
    </location>
</feature>
<dbReference type="GO" id="GO:0004514">
    <property type="term" value="F:nicotinate-nucleotide diphosphorylase (carboxylating) activity"/>
    <property type="evidence" value="ECO:0007669"/>
    <property type="project" value="InterPro"/>
</dbReference>
<dbReference type="GO" id="GO:0009435">
    <property type="term" value="P:NAD+ biosynthetic process"/>
    <property type="evidence" value="ECO:0007669"/>
    <property type="project" value="InterPro"/>
</dbReference>
<gene>
    <name evidence="4" type="ORF">UFOPK3522_01206</name>
</gene>
<evidence type="ECO:0000259" key="3">
    <source>
        <dbReference type="Pfam" id="PF01729"/>
    </source>
</evidence>
<evidence type="ECO:0000313" key="4">
    <source>
        <dbReference type="EMBL" id="CAB4345930.1"/>
    </source>
</evidence>
<evidence type="ECO:0000256" key="2">
    <source>
        <dbReference type="ARBA" id="ARBA00022676"/>
    </source>
</evidence>
<organism evidence="4">
    <name type="scientific">freshwater metagenome</name>
    <dbReference type="NCBI Taxonomy" id="449393"/>
    <lineage>
        <taxon>unclassified sequences</taxon>
        <taxon>metagenomes</taxon>
        <taxon>ecological metagenomes</taxon>
    </lineage>
</organism>
<accession>A0A6J5ZYT7</accession>
<dbReference type="Pfam" id="PF01729">
    <property type="entry name" value="QRPTase_C"/>
    <property type="match status" value="1"/>
</dbReference>
<dbReference type="InterPro" id="IPR002638">
    <property type="entry name" value="Quinolinate_PRibosylTrfase_C"/>
</dbReference>
<proteinExistence type="inferred from homology"/>
<keyword evidence="2" id="KW-0328">Glycosyltransferase</keyword>
<dbReference type="PANTHER" id="PTHR32179">
    <property type="entry name" value="NICOTINATE-NUCLEOTIDE PYROPHOSPHORYLASE [CARBOXYLATING]"/>
    <property type="match status" value="1"/>
</dbReference>
<dbReference type="GO" id="GO:0005737">
    <property type="term" value="C:cytoplasm"/>
    <property type="evidence" value="ECO:0007669"/>
    <property type="project" value="TreeGrafter"/>
</dbReference>
<keyword evidence="2" id="KW-0808">Transferase</keyword>
<dbReference type="InterPro" id="IPR036068">
    <property type="entry name" value="Nicotinate_pribotase-like_C"/>
</dbReference>
<dbReference type="Gene3D" id="3.20.20.70">
    <property type="entry name" value="Aldolase class I"/>
    <property type="match status" value="1"/>
</dbReference>
<dbReference type="EMBL" id="CAESAO010000116">
    <property type="protein sequence ID" value="CAB4345930.1"/>
    <property type="molecule type" value="Genomic_DNA"/>
</dbReference>
<name>A0A6J5ZYT7_9ZZZZ</name>
<comment type="similarity">
    <text evidence="1">Belongs to the NadC/ModD family.</text>
</comment>
<protein>
    <submittedName>
        <fullName evidence="4">Unannotated protein</fullName>
    </submittedName>
</protein>
<dbReference type="PANTHER" id="PTHR32179:SF3">
    <property type="entry name" value="NICOTINATE-NUCLEOTIDE PYROPHOSPHORYLASE [CARBOXYLATING]"/>
    <property type="match status" value="1"/>
</dbReference>
<evidence type="ECO:0000256" key="1">
    <source>
        <dbReference type="ARBA" id="ARBA00009400"/>
    </source>
</evidence>
<dbReference type="AlphaFoldDB" id="A0A6J5ZYT7"/>
<dbReference type="InterPro" id="IPR013785">
    <property type="entry name" value="Aldolase_TIM"/>
</dbReference>
<dbReference type="InterPro" id="IPR027277">
    <property type="entry name" value="NadC/ModD"/>
</dbReference>
<reference evidence="4" key="1">
    <citation type="submission" date="2020-05" db="EMBL/GenBank/DDBJ databases">
        <authorList>
            <person name="Chiriac C."/>
            <person name="Salcher M."/>
            <person name="Ghai R."/>
            <person name="Kavagutti S V."/>
        </authorList>
    </citation>
    <scope>NUCLEOTIDE SEQUENCE</scope>
</reference>